<evidence type="ECO:0000256" key="3">
    <source>
        <dbReference type="SAM" id="Phobius"/>
    </source>
</evidence>
<dbReference type="PANTHER" id="PTHR32208:SF21">
    <property type="entry name" value="LOW QUALITY PROTEIN: ALDEHYDE OXIDASE GLOX-LIKE"/>
    <property type="match status" value="1"/>
</dbReference>
<dbReference type="CDD" id="cd02851">
    <property type="entry name" value="E_set_GO_C"/>
    <property type="match status" value="1"/>
</dbReference>
<dbReference type="Gene3D" id="2.130.10.80">
    <property type="entry name" value="Galactose oxidase/kelch, beta-propeller"/>
    <property type="match status" value="1"/>
</dbReference>
<sequence>MDGGQAVNVFDPCPANNTTCTFFDNASLPSMSSVRWCPGVESFPDGSAILIGGMHGGGFVNRNLPNVDPTFEGGGANPTYGFWPPKGPEQNMAFMTLTSGLNTCIILYDAVRFTILLFNYTTNTEIPLPDMPNGVVRTYPASGANTLLPMTPANNYEVTVIFCGGSALLADAYGDYAFPALNKQAKHPTLRICHSVNHSAEPVFQPAIYDPSKPPGQRWSQEGLSSSKIPRLYHSSALLMVDGSVMIAGGNPNIDVNLTTIFPTEYRLEIFYPLYWGKQRPSVTGMPSTLTYGGDGFDLVVDTNSYSGSANDAAANTTVVIIRPGWTTHGVNMGQRALQLNNTFSVSDSGNITVHVSQVPPNPAMFSPGPALMFVVTHGVPSMGKLIIVGNGQMGTQPTFDATVLPPSQLAASSVKGNASPNTNSSGSPAVSATSTHSLSTGVVVAIVVGGIAAALAVRVLIAVLISRRHRARAATKSTIIGDIQRSASMGRAYRDAASPIGGQVGDYIGEGYKSRPSQQSTDGYGGYQPNEMQYGGGGRRGESFIPLQQYSTSDLHAPSTPGNYSESDVDLPSQSGYRDYPAQPSSSQGGGYGQYQPSQGYNPQRRF</sequence>
<evidence type="ECO:0000313" key="7">
    <source>
        <dbReference type="Proteomes" id="UP001050691"/>
    </source>
</evidence>
<dbReference type="InterPro" id="IPR009880">
    <property type="entry name" value="Glyoxal_oxidase_N"/>
</dbReference>
<dbReference type="Proteomes" id="UP001050691">
    <property type="component" value="Unassembled WGS sequence"/>
</dbReference>
<name>A0AAV5AJV2_9AGAM</name>
<feature type="transmembrane region" description="Helical" evidence="3">
    <location>
        <begin position="443"/>
        <end position="466"/>
    </location>
</feature>
<keyword evidence="1" id="KW-0732">Signal</keyword>
<evidence type="ECO:0000259" key="5">
    <source>
        <dbReference type="Pfam" id="PF09118"/>
    </source>
</evidence>
<dbReference type="Pfam" id="PF09118">
    <property type="entry name" value="GO-like_E_set"/>
    <property type="match status" value="1"/>
</dbReference>
<feature type="region of interest" description="Disordered" evidence="2">
    <location>
        <begin position="412"/>
        <end position="434"/>
    </location>
</feature>
<dbReference type="InterPro" id="IPR011043">
    <property type="entry name" value="Gal_Oxase/kelch_b-propeller"/>
</dbReference>
<feature type="region of interest" description="Disordered" evidence="2">
    <location>
        <begin position="508"/>
        <end position="608"/>
    </location>
</feature>
<gene>
    <name evidence="6" type="ORF">Clacol_007216</name>
</gene>
<dbReference type="InterPro" id="IPR014756">
    <property type="entry name" value="Ig_E-set"/>
</dbReference>
<dbReference type="AlphaFoldDB" id="A0AAV5AJV2"/>
<dbReference type="Gene3D" id="2.60.40.10">
    <property type="entry name" value="Immunoglobulins"/>
    <property type="match status" value="1"/>
</dbReference>
<feature type="domain" description="Glyoxal oxidase N-terminal" evidence="4">
    <location>
        <begin position="196"/>
        <end position="275"/>
    </location>
</feature>
<comment type="caution">
    <text evidence="6">The sequence shown here is derived from an EMBL/GenBank/DDBJ whole genome shotgun (WGS) entry which is preliminary data.</text>
</comment>
<reference evidence="6" key="1">
    <citation type="submission" date="2021-10" db="EMBL/GenBank/DDBJ databases">
        <title>De novo Genome Assembly of Clathrus columnatus (Basidiomycota, Fungi) Using Illumina and Nanopore Sequence Data.</title>
        <authorList>
            <person name="Ogiso-Tanaka E."/>
            <person name="Itagaki H."/>
            <person name="Hosoya T."/>
            <person name="Hosaka K."/>
        </authorList>
    </citation>
    <scope>NUCLEOTIDE SEQUENCE</scope>
    <source>
        <strain evidence="6">MO-923</strain>
    </source>
</reference>
<evidence type="ECO:0000256" key="1">
    <source>
        <dbReference type="ARBA" id="ARBA00022729"/>
    </source>
</evidence>
<feature type="compositionally biased region" description="Polar residues" evidence="2">
    <location>
        <begin position="547"/>
        <end position="577"/>
    </location>
</feature>
<keyword evidence="3" id="KW-1133">Transmembrane helix</keyword>
<evidence type="ECO:0000313" key="6">
    <source>
        <dbReference type="EMBL" id="GJJ12969.1"/>
    </source>
</evidence>
<dbReference type="InterPro" id="IPR015202">
    <property type="entry name" value="GO-like_E_set"/>
</dbReference>
<feature type="domain" description="Galactose oxidase-like Early set" evidence="5">
    <location>
        <begin position="280"/>
        <end position="388"/>
    </location>
</feature>
<keyword evidence="7" id="KW-1185">Reference proteome</keyword>
<dbReference type="SUPFAM" id="SSF50965">
    <property type="entry name" value="Galactose oxidase, central domain"/>
    <property type="match status" value="1"/>
</dbReference>
<dbReference type="InterPro" id="IPR037293">
    <property type="entry name" value="Gal_Oxidase_central_sf"/>
</dbReference>
<dbReference type="InterPro" id="IPR013783">
    <property type="entry name" value="Ig-like_fold"/>
</dbReference>
<accession>A0AAV5AJV2</accession>
<evidence type="ECO:0000256" key="2">
    <source>
        <dbReference type="SAM" id="MobiDB-lite"/>
    </source>
</evidence>
<feature type="domain" description="Glyoxal oxidase N-terminal" evidence="4">
    <location>
        <begin position="2"/>
        <end position="169"/>
    </location>
</feature>
<dbReference type="PANTHER" id="PTHR32208">
    <property type="entry name" value="SECRETED PROTEIN-RELATED"/>
    <property type="match status" value="1"/>
</dbReference>
<keyword evidence="3" id="KW-0812">Transmembrane</keyword>
<evidence type="ECO:0000259" key="4">
    <source>
        <dbReference type="Pfam" id="PF07250"/>
    </source>
</evidence>
<dbReference type="Pfam" id="PF07250">
    <property type="entry name" value="Glyoxal_oxid_N"/>
    <property type="match status" value="2"/>
</dbReference>
<organism evidence="6 7">
    <name type="scientific">Clathrus columnatus</name>
    <dbReference type="NCBI Taxonomy" id="1419009"/>
    <lineage>
        <taxon>Eukaryota</taxon>
        <taxon>Fungi</taxon>
        <taxon>Dikarya</taxon>
        <taxon>Basidiomycota</taxon>
        <taxon>Agaricomycotina</taxon>
        <taxon>Agaricomycetes</taxon>
        <taxon>Phallomycetidae</taxon>
        <taxon>Phallales</taxon>
        <taxon>Clathraceae</taxon>
        <taxon>Clathrus</taxon>
    </lineage>
</organism>
<feature type="compositionally biased region" description="Low complexity" evidence="2">
    <location>
        <begin position="595"/>
        <end position="608"/>
    </location>
</feature>
<protein>
    <submittedName>
        <fullName evidence="6">Uncharacterized protein</fullName>
    </submittedName>
</protein>
<dbReference type="EMBL" id="BPWL01000008">
    <property type="protein sequence ID" value="GJJ12969.1"/>
    <property type="molecule type" value="Genomic_DNA"/>
</dbReference>
<dbReference type="SUPFAM" id="SSF81296">
    <property type="entry name" value="E set domains"/>
    <property type="match status" value="1"/>
</dbReference>
<keyword evidence="3" id="KW-0472">Membrane</keyword>
<proteinExistence type="predicted"/>